<dbReference type="InterPro" id="IPR036477">
    <property type="entry name" value="Formyl_transf_N_sf"/>
</dbReference>
<dbReference type="PANTHER" id="PTHR11138">
    <property type="entry name" value="METHIONYL-TRNA FORMYLTRANSFERASE"/>
    <property type="match status" value="1"/>
</dbReference>
<dbReference type="Gene3D" id="3.40.50.12230">
    <property type="match status" value="1"/>
</dbReference>
<organism evidence="2 3">
    <name type="scientific">Vibrio anguillarum</name>
    <name type="common">Listonella anguillarum</name>
    <dbReference type="NCBI Taxonomy" id="55601"/>
    <lineage>
        <taxon>Bacteria</taxon>
        <taxon>Pseudomonadati</taxon>
        <taxon>Pseudomonadota</taxon>
        <taxon>Gammaproteobacteria</taxon>
        <taxon>Vibrionales</taxon>
        <taxon>Vibrionaceae</taxon>
        <taxon>Vibrio</taxon>
    </lineage>
</organism>
<dbReference type="SUPFAM" id="SSF53328">
    <property type="entry name" value="Formyltransferase"/>
    <property type="match status" value="1"/>
</dbReference>
<evidence type="ECO:0000313" key="2">
    <source>
        <dbReference type="EMBL" id="AZS24755.1"/>
    </source>
</evidence>
<dbReference type="Proteomes" id="UP000256923">
    <property type="component" value="Chromosome 1"/>
</dbReference>
<sequence>MRILIITSGLTRIVSPVLDSGHEILGIVESMPRGWSEKQEKPFLFQFAQKIHRIFLGRKKTLKQFCEIRNIRYNYISKGRDAEVTNWVKELNPDLIVVFSMSQLLKKDLIDIPKYGVINLHPSMLPEYRGPNPDFWQYYNMEMNPGVTVHYIDEGEDTGDIIFQERVHIPLGIKSPERLDKLIGGVGSSLLVKAIQAIKSGSAPRIPQPSHSSTLRARNLKSEEHKEIIDWQNWPIERIWHVLRGTELWLNANDQPKGIFKGQRWVVGEYERKDNIDLPGAIVRYKGRKALATPDGYIFIDINFSLKKALLFVLNFKF</sequence>
<dbReference type="Pfam" id="PF00551">
    <property type="entry name" value="Formyl_trans_N"/>
    <property type="match status" value="1"/>
</dbReference>
<dbReference type="AlphaFoldDB" id="A0A3M7LNX7"/>
<proteinExistence type="predicted"/>
<gene>
    <name evidence="2" type="ORF">DYL72_06535</name>
</gene>
<reference evidence="2 3" key="1">
    <citation type="submission" date="2018-12" db="EMBL/GenBank/DDBJ databases">
        <title>Characterization and Draft Genome of Vibrio anguillarum J360 Marine Pathogen Isolated from an Outbreak in Lumpfish (Cyclopterus lumpus).</title>
        <authorList>
            <person name="Vasquez J.I."/>
            <person name="Cao T."/>
            <person name="Chakraborty S."/>
            <person name="Gnanagobal H."/>
            <person name="Wescot J."/>
            <person name="Boyce D."/>
            <person name="Santander J."/>
        </authorList>
    </citation>
    <scope>NUCLEOTIDE SEQUENCE [LARGE SCALE GENOMIC DNA]</scope>
    <source>
        <strain evidence="2 3">J360</strain>
    </source>
</reference>
<dbReference type="InterPro" id="IPR002376">
    <property type="entry name" value="Formyl_transf_N"/>
</dbReference>
<name>A0A3M7LNX7_VIBAN</name>
<dbReference type="EMBL" id="CP034672">
    <property type="protein sequence ID" value="AZS24755.1"/>
    <property type="molecule type" value="Genomic_DNA"/>
</dbReference>
<accession>A0A3M7LNX7</accession>
<dbReference type="GO" id="GO:0005829">
    <property type="term" value="C:cytosol"/>
    <property type="evidence" value="ECO:0007669"/>
    <property type="project" value="TreeGrafter"/>
</dbReference>
<protein>
    <submittedName>
        <fullName evidence="2">Methionyl-tRNA formyltransferase</fullName>
    </submittedName>
</protein>
<dbReference type="GO" id="GO:0004479">
    <property type="term" value="F:methionyl-tRNA formyltransferase activity"/>
    <property type="evidence" value="ECO:0007669"/>
    <property type="project" value="TreeGrafter"/>
</dbReference>
<keyword evidence="2" id="KW-0808">Transferase</keyword>
<dbReference type="RefSeq" id="WP_019282762.1">
    <property type="nucleotide sequence ID" value="NZ_CP034672.1"/>
</dbReference>
<evidence type="ECO:0000259" key="1">
    <source>
        <dbReference type="Pfam" id="PF00551"/>
    </source>
</evidence>
<dbReference type="PANTHER" id="PTHR11138:SF5">
    <property type="entry name" value="METHIONYL-TRNA FORMYLTRANSFERASE, MITOCHONDRIAL"/>
    <property type="match status" value="1"/>
</dbReference>
<feature type="domain" description="Formyl transferase N-terminal" evidence="1">
    <location>
        <begin position="78"/>
        <end position="194"/>
    </location>
</feature>
<evidence type="ECO:0000313" key="3">
    <source>
        <dbReference type="Proteomes" id="UP000256923"/>
    </source>
</evidence>